<name>A0ABW1LCR2_9BACL</name>
<dbReference type="Pfam" id="PF04326">
    <property type="entry name" value="SLFN_AlbA_2"/>
    <property type="match status" value="1"/>
</dbReference>
<dbReference type="Gene3D" id="1.10.10.10">
    <property type="entry name" value="Winged helix-like DNA-binding domain superfamily/Winged helix DNA-binding domain"/>
    <property type="match status" value="1"/>
</dbReference>
<dbReference type="Gene3D" id="3.30.565.60">
    <property type="match status" value="1"/>
</dbReference>
<dbReference type="PANTHER" id="PTHR30595">
    <property type="entry name" value="GLPR-RELATED TRANSCRIPTIONAL REPRESSOR"/>
    <property type="match status" value="1"/>
</dbReference>
<dbReference type="PANTHER" id="PTHR30595:SF6">
    <property type="entry name" value="SCHLAFEN ALBA-2 DOMAIN-CONTAINING PROTEIN"/>
    <property type="match status" value="1"/>
</dbReference>
<comment type="caution">
    <text evidence="2">The sequence shown here is derived from an EMBL/GenBank/DDBJ whole genome shotgun (WGS) entry which is preliminary data.</text>
</comment>
<keyword evidence="3" id="KW-1185">Reference proteome</keyword>
<dbReference type="InterPro" id="IPR038475">
    <property type="entry name" value="RecG_C_sf"/>
</dbReference>
<dbReference type="RefSeq" id="WP_377736063.1">
    <property type="nucleotide sequence ID" value="NZ_JBHSRI010000038.1"/>
</dbReference>
<gene>
    <name evidence="2" type="ORF">ACFPYN_17855</name>
</gene>
<dbReference type="InterPro" id="IPR036388">
    <property type="entry name" value="WH-like_DNA-bd_sf"/>
</dbReference>
<feature type="domain" description="Schlafen AlbA-2" evidence="1">
    <location>
        <begin position="5"/>
        <end position="113"/>
    </location>
</feature>
<evidence type="ECO:0000313" key="3">
    <source>
        <dbReference type="Proteomes" id="UP001596170"/>
    </source>
</evidence>
<organism evidence="2 3">
    <name type="scientific">Paenisporosarcina macmurdoensis</name>
    <dbReference type="NCBI Taxonomy" id="212659"/>
    <lineage>
        <taxon>Bacteria</taxon>
        <taxon>Bacillati</taxon>
        <taxon>Bacillota</taxon>
        <taxon>Bacilli</taxon>
        <taxon>Bacillales</taxon>
        <taxon>Caryophanaceae</taxon>
        <taxon>Paenisporosarcina</taxon>
    </lineage>
</organism>
<reference evidence="3" key="1">
    <citation type="journal article" date="2019" name="Int. J. Syst. Evol. Microbiol.">
        <title>The Global Catalogue of Microorganisms (GCM) 10K type strain sequencing project: providing services to taxonomists for standard genome sequencing and annotation.</title>
        <authorList>
            <consortium name="The Broad Institute Genomics Platform"/>
            <consortium name="The Broad Institute Genome Sequencing Center for Infectious Disease"/>
            <person name="Wu L."/>
            <person name="Ma J."/>
        </authorList>
    </citation>
    <scope>NUCLEOTIDE SEQUENCE [LARGE SCALE GENOMIC DNA]</scope>
    <source>
        <strain evidence="3">CCUG 54527</strain>
    </source>
</reference>
<dbReference type="Gene3D" id="3.30.950.30">
    <property type="entry name" value="Schlafen, AAA domain"/>
    <property type="match status" value="1"/>
</dbReference>
<protein>
    <submittedName>
        <fullName evidence="2">RNA-binding domain-containing protein</fullName>
    </submittedName>
</protein>
<dbReference type="InterPro" id="IPR038461">
    <property type="entry name" value="Schlafen_AlbA_2_dom_sf"/>
</dbReference>
<sequence>MDGLNIEYKDKVTNKLYREVIAFANGSGGTLKIGMSDEQSIIGLENPLADENALYEQLSKMVEPTPLIEVSQEHFDGQVILEVKVKATEHVYRKRGTLFEEIYIRYGSKKRLLKTPEEVHRFIRMRHVDETENAQTNTTFRAEDFTEFVDFVQSQANVKPSFATIGENLEGVLASYNAIRWNNGEFVLTQLGTWLANSSQTRAVLLQYSGDRSTSFCQQASDFSGSIVTQFSRIMAIMMTVQPLYPNDLIQQCVVNAFTHRDYSLQGDLSIVIFATRVEVSSPGTLVEGLSIESVKKGARIVRRNPLLHALFVDLGLTDGHGDGIRRVLDSYNDGDDKPKISIQKDSVIVKLPRFEKVEKITNETKVLRKEMTHEEAIKLHLLEHKQAKNIDFQQILGVSPSRVTQIVREMVTKKLLVATGERKGRMYTLSVTNQEE</sequence>
<dbReference type="EMBL" id="JBHSRI010000038">
    <property type="protein sequence ID" value="MFC6041274.1"/>
    <property type="molecule type" value="Genomic_DNA"/>
</dbReference>
<proteinExistence type="predicted"/>
<dbReference type="InterPro" id="IPR007421">
    <property type="entry name" value="Schlafen_AlbA_2_dom"/>
</dbReference>
<accession>A0ABW1LCR2</accession>
<evidence type="ECO:0000313" key="2">
    <source>
        <dbReference type="EMBL" id="MFC6041274.1"/>
    </source>
</evidence>
<dbReference type="Pfam" id="PF13749">
    <property type="entry name" value="HATPase_c_4"/>
    <property type="match status" value="1"/>
</dbReference>
<dbReference type="Proteomes" id="UP001596170">
    <property type="component" value="Unassembled WGS sequence"/>
</dbReference>
<evidence type="ECO:0000259" key="1">
    <source>
        <dbReference type="Pfam" id="PF04326"/>
    </source>
</evidence>